<dbReference type="EMBL" id="MDYQ01000599">
    <property type="protein sequence ID" value="PRP73514.1"/>
    <property type="molecule type" value="Genomic_DNA"/>
</dbReference>
<reference evidence="1 2" key="1">
    <citation type="journal article" date="2018" name="Genome Biol. Evol.">
        <title>Multiple Roots of Fruiting Body Formation in Amoebozoa.</title>
        <authorList>
            <person name="Hillmann F."/>
            <person name="Forbes G."/>
            <person name="Novohradska S."/>
            <person name="Ferling I."/>
            <person name="Riege K."/>
            <person name="Groth M."/>
            <person name="Westermann M."/>
            <person name="Marz M."/>
            <person name="Spaller T."/>
            <person name="Winckler T."/>
            <person name="Schaap P."/>
            <person name="Glockner G."/>
        </authorList>
    </citation>
    <scope>NUCLEOTIDE SEQUENCE [LARGE SCALE GENOMIC DNA]</scope>
    <source>
        <strain evidence="1 2">Jena</strain>
    </source>
</reference>
<name>A0A2P6MP80_9EUKA</name>
<dbReference type="AlphaFoldDB" id="A0A2P6MP80"/>
<accession>A0A2P6MP80</accession>
<sequence>MTDEKSSLANTPHKVSFQPHLASYASSHIKYMESDGRSVRGADFTEAYELNVPN</sequence>
<dbReference type="InParanoid" id="A0A2P6MP80"/>
<dbReference type="Proteomes" id="UP000241769">
    <property type="component" value="Unassembled WGS sequence"/>
</dbReference>
<keyword evidence="2" id="KW-1185">Reference proteome</keyword>
<organism evidence="1 2">
    <name type="scientific">Planoprotostelium fungivorum</name>
    <dbReference type="NCBI Taxonomy" id="1890364"/>
    <lineage>
        <taxon>Eukaryota</taxon>
        <taxon>Amoebozoa</taxon>
        <taxon>Evosea</taxon>
        <taxon>Variosea</taxon>
        <taxon>Cavosteliida</taxon>
        <taxon>Cavosteliaceae</taxon>
        <taxon>Planoprotostelium</taxon>
    </lineage>
</organism>
<comment type="caution">
    <text evidence="1">The sequence shown here is derived from an EMBL/GenBank/DDBJ whole genome shotgun (WGS) entry which is preliminary data.</text>
</comment>
<evidence type="ECO:0000313" key="2">
    <source>
        <dbReference type="Proteomes" id="UP000241769"/>
    </source>
</evidence>
<proteinExistence type="predicted"/>
<gene>
    <name evidence="1" type="ORF">PROFUN_02523</name>
</gene>
<evidence type="ECO:0000313" key="1">
    <source>
        <dbReference type="EMBL" id="PRP73514.1"/>
    </source>
</evidence>
<protein>
    <submittedName>
        <fullName evidence="1">Uncharacterized protein</fullName>
    </submittedName>
</protein>